<gene>
    <name evidence="2" type="ORF">SAMN02982922_5767</name>
</gene>
<proteinExistence type="predicted"/>
<feature type="chain" id="PRO_5012643291" evidence="1">
    <location>
        <begin position="31"/>
        <end position="147"/>
    </location>
</feature>
<evidence type="ECO:0000256" key="1">
    <source>
        <dbReference type="SAM" id="SignalP"/>
    </source>
</evidence>
<dbReference type="Proteomes" id="UP000193083">
    <property type="component" value="Unassembled WGS sequence"/>
</dbReference>
<dbReference type="InterPro" id="IPR036328">
    <property type="entry name" value="MliC_sf"/>
</dbReference>
<feature type="signal peptide" evidence="1">
    <location>
        <begin position="1"/>
        <end position="30"/>
    </location>
</feature>
<organism evidence="2 3">
    <name type="scientific">Mesorhizobium australicum</name>
    <dbReference type="NCBI Taxonomy" id="536018"/>
    <lineage>
        <taxon>Bacteria</taxon>
        <taxon>Pseudomonadati</taxon>
        <taxon>Pseudomonadota</taxon>
        <taxon>Alphaproteobacteria</taxon>
        <taxon>Hyphomicrobiales</taxon>
        <taxon>Phyllobacteriaceae</taxon>
        <taxon>Mesorhizobium</taxon>
    </lineage>
</organism>
<dbReference type="EMBL" id="FXBL01000004">
    <property type="protein sequence ID" value="SMH57362.1"/>
    <property type="molecule type" value="Genomic_DNA"/>
</dbReference>
<keyword evidence="3" id="KW-1185">Reference proteome</keyword>
<dbReference type="AlphaFoldDB" id="A0A1X7PZ20"/>
<reference evidence="2 3" key="1">
    <citation type="submission" date="2017-04" db="EMBL/GenBank/DDBJ databases">
        <authorList>
            <person name="Afonso C.L."/>
            <person name="Miller P.J."/>
            <person name="Scott M.A."/>
            <person name="Spackman E."/>
            <person name="Goraichik I."/>
            <person name="Dimitrov K.M."/>
            <person name="Suarez D.L."/>
            <person name="Swayne D.E."/>
        </authorList>
    </citation>
    <scope>NUCLEOTIDE SEQUENCE [LARGE SCALE GENOMIC DNA]</scope>
    <source>
        <strain evidence="2 3">B5P</strain>
    </source>
</reference>
<keyword evidence="1" id="KW-0732">Signal</keyword>
<accession>A0A1X7PZ20</accession>
<dbReference type="Gene3D" id="2.40.128.200">
    <property type="match status" value="1"/>
</dbReference>
<protein>
    <submittedName>
        <fullName evidence="2">Membrane-bound lysozyme-inhibitor of c-type lysozyme</fullName>
    </submittedName>
</protein>
<evidence type="ECO:0000313" key="3">
    <source>
        <dbReference type="Proteomes" id="UP000193083"/>
    </source>
</evidence>
<evidence type="ECO:0000313" key="2">
    <source>
        <dbReference type="EMBL" id="SMH57362.1"/>
    </source>
</evidence>
<sequence length="147" mass="14911">MGVFFRKGSHGALFAAGLAAASLLSGCASDGLSPATASLAPGASTAAVADMADAGGDAATSAEAASYDDNAFYAGRATYRCDNGESLEVNNTVTQVALGLPDGSVMELPASPADSHTRYVKDQYAFVFDGAEALYFRPKTAPATCKR</sequence>
<name>A0A1X7PZ20_9HYPH</name>
<dbReference type="PROSITE" id="PS51257">
    <property type="entry name" value="PROKAR_LIPOPROTEIN"/>
    <property type="match status" value="1"/>
</dbReference>
<dbReference type="SUPFAM" id="SSF141488">
    <property type="entry name" value="YdhA-like"/>
    <property type="match status" value="1"/>
</dbReference>